<dbReference type="RefSeq" id="WP_379903901.1">
    <property type="nucleotide sequence ID" value="NZ_JBHULM010000011.1"/>
</dbReference>
<protein>
    <submittedName>
        <fullName evidence="1">Uncharacterized protein</fullName>
    </submittedName>
</protein>
<proteinExistence type="predicted"/>
<accession>A0ABW5K1S0</accession>
<sequence length="169" mass="19722">MKALLYITLIFCVISCKKEAATQEVEAETTTLQITKKDVSSLKYRQFLLDPRTVNSEEFWLKYDELRGIVSNVNQADFSFFKDNNEVLIAFIKDLKESIPEEINTPLIRARLLALETKMLKLEGIINLTNPDKKEVLLVLQDFLEAFSNLNLQINKKFEKEWQNIEKPY</sequence>
<name>A0ABW5K1S0_9FLAO</name>
<reference evidence="2" key="1">
    <citation type="journal article" date="2019" name="Int. J. Syst. Evol. Microbiol.">
        <title>The Global Catalogue of Microorganisms (GCM) 10K type strain sequencing project: providing services to taxonomists for standard genome sequencing and annotation.</title>
        <authorList>
            <consortium name="The Broad Institute Genomics Platform"/>
            <consortium name="The Broad Institute Genome Sequencing Center for Infectious Disease"/>
            <person name="Wu L."/>
            <person name="Ma J."/>
        </authorList>
    </citation>
    <scope>NUCLEOTIDE SEQUENCE [LARGE SCALE GENOMIC DNA]</scope>
    <source>
        <strain evidence="2">KCTC 42808</strain>
    </source>
</reference>
<comment type="caution">
    <text evidence="1">The sequence shown here is derived from an EMBL/GenBank/DDBJ whole genome shotgun (WGS) entry which is preliminary data.</text>
</comment>
<organism evidence="1 2">
    <name type="scientific">Lacinutrix gracilariae</name>
    <dbReference type="NCBI Taxonomy" id="1747198"/>
    <lineage>
        <taxon>Bacteria</taxon>
        <taxon>Pseudomonadati</taxon>
        <taxon>Bacteroidota</taxon>
        <taxon>Flavobacteriia</taxon>
        <taxon>Flavobacteriales</taxon>
        <taxon>Flavobacteriaceae</taxon>
        <taxon>Lacinutrix</taxon>
    </lineage>
</organism>
<gene>
    <name evidence="1" type="ORF">ACFSSB_10395</name>
</gene>
<evidence type="ECO:0000313" key="2">
    <source>
        <dbReference type="Proteomes" id="UP001597467"/>
    </source>
</evidence>
<evidence type="ECO:0000313" key="1">
    <source>
        <dbReference type="EMBL" id="MFD2542726.1"/>
    </source>
</evidence>
<dbReference type="Proteomes" id="UP001597467">
    <property type="component" value="Unassembled WGS sequence"/>
</dbReference>
<dbReference type="EMBL" id="JBHULM010000011">
    <property type="protein sequence ID" value="MFD2542726.1"/>
    <property type="molecule type" value="Genomic_DNA"/>
</dbReference>
<keyword evidence="2" id="KW-1185">Reference proteome</keyword>